<dbReference type="Proteomes" id="UP000234335">
    <property type="component" value="Unassembled WGS sequence"/>
</dbReference>
<evidence type="ECO:0000256" key="1">
    <source>
        <dbReference type="SAM" id="Phobius"/>
    </source>
</evidence>
<name>A0A2I1MBJ0_9FIRM</name>
<accession>A0A2I1MBJ0</accession>
<gene>
    <name evidence="2" type="ORF">CYJ34_01945</name>
</gene>
<proteinExistence type="predicted"/>
<feature type="transmembrane region" description="Helical" evidence="1">
    <location>
        <begin position="142"/>
        <end position="163"/>
    </location>
</feature>
<sequence>MESQRLKLFFITIIFILLSSFAVKFFAPLFLGIIIAAIYLLIKNKDKLTKKDLIVAAIMSSLGSLNIIFIEKSLLAIALFVIIFITYLGAVTVFKNFLGWDKLLSKNWKKSLIIAIALGLILGFINLGGAEIKIKDPTITPLLIGLQAGIMEEISFRFILYALSIYILRDKEKNIVDKILIYALMTLPHAIAHGFDIRNLIGAWIVFAMPLAILQKKLDLTSSITTHFIIDLIRFVCLGG</sequence>
<keyword evidence="1" id="KW-1133">Transmembrane helix</keyword>
<feature type="transmembrane region" description="Helical" evidence="1">
    <location>
        <begin position="112"/>
        <end position="130"/>
    </location>
</feature>
<evidence type="ECO:0000313" key="3">
    <source>
        <dbReference type="Proteomes" id="UP000234335"/>
    </source>
</evidence>
<reference evidence="2 3" key="1">
    <citation type="submission" date="2017-12" db="EMBL/GenBank/DDBJ databases">
        <title>Phylogenetic diversity of female urinary microbiome.</title>
        <authorList>
            <person name="Thomas-White K."/>
            <person name="Wolfe A.J."/>
        </authorList>
    </citation>
    <scope>NUCLEOTIDE SEQUENCE [LARGE SCALE GENOMIC DNA]</scope>
    <source>
        <strain evidence="2 3">UMB0119</strain>
    </source>
</reference>
<dbReference type="GO" id="GO:0080120">
    <property type="term" value="P:CAAX-box protein maturation"/>
    <property type="evidence" value="ECO:0007669"/>
    <property type="project" value="UniProtKB-ARBA"/>
</dbReference>
<dbReference type="GO" id="GO:0004175">
    <property type="term" value="F:endopeptidase activity"/>
    <property type="evidence" value="ECO:0007669"/>
    <property type="project" value="UniProtKB-ARBA"/>
</dbReference>
<protein>
    <recommendedName>
        <fullName evidence="4">CPBP family intramembrane metalloprotease</fullName>
    </recommendedName>
</protein>
<evidence type="ECO:0000313" key="2">
    <source>
        <dbReference type="EMBL" id="PKZ17496.1"/>
    </source>
</evidence>
<feature type="transmembrane region" description="Helical" evidence="1">
    <location>
        <begin position="76"/>
        <end position="100"/>
    </location>
</feature>
<keyword evidence="1" id="KW-0472">Membrane</keyword>
<dbReference type="EMBL" id="PKGS01000001">
    <property type="protein sequence ID" value="PKZ17496.1"/>
    <property type="molecule type" value="Genomic_DNA"/>
</dbReference>
<dbReference type="RefSeq" id="WP_101539656.1">
    <property type="nucleotide sequence ID" value="NZ_PKGS01000001.1"/>
</dbReference>
<keyword evidence="1" id="KW-0812">Transmembrane</keyword>
<evidence type="ECO:0008006" key="4">
    <source>
        <dbReference type="Google" id="ProtNLM"/>
    </source>
</evidence>
<dbReference type="AlphaFoldDB" id="A0A2I1MBJ0"/>
<keyword evidence="3" id="KW-1185">Reference proteome</keyword>
<feature type="transmembrane region" description="Helical" evidence="1">
    <location>
        <begin position="53"/>
        <end position="70"/>
    </location>
</feature>
<comment type="caution">
    <text evidence="2">The sequence shown here is derived from an EMBL/GenBank/DDBJ whole genome shotgun (WGS) entry which is preliminary data.</text>
</comment>
<feature type="transmembrane region" description="Helical" evidence="1">
    <location>
        <begin position="12"/>
        <end position="41"/>
    </location>
</feature>
<organism evidence="2 3">
    <name type="scientific">Anaerococcus octavius</name>
    <dbReference type="NCBI Taxonomy" id="54007"/>
    <lineage>
        <taxon>Bacteria</taxon>
        <taxon>Bacillati</taxon>
        <taxon>Bacillota</taxon>
        <taxon>Tissierellia</taxon>
        <taxon>Tissierellales</taxon>
        <taxon>Peptoniphilaceae</taxon>
        <taxon>Anaerococcus</taxon>
    </lineage>
</organism>